<reference evidence="2 3" key="1">
    <citation type="submission" date="2015-03" db="EMBL/GenBank/DDBJ databases">
        <authorList>
            <person name="Hassan Y.I."/>
            <person name="Lepp D."/>
            <person name="Zhou T."/>
        </authorList>
    </citation>
    <scope>NUCLEOTIDE SEQUENCE [LARGE SCALE GENOMIC DNA]</scope>
    <source>
        <strain evidence="2 3">GH2-10</strain>
    </source>
</reference>
<dbReference type="PATRIC" id="fig|361041.3.peg.520"/>
<evidence type="ECO:0000313" key="3">
    <source>
        <dbReference type="Proteomes" id="UP000033514"/>
    </source>
</evidence>
<keyword evidence="3" id="KW-1185">Reference proteome</keyword>
<evidence type="ECO:0000256" key="1">
    <source>
        <dbReference type="SAM" id="SignalP"/>
    </source>
</evidence>
<dbReference type="EMBL" id="LAJG01000014">
    <property type="protein sequence ID" value="KKB80005.1"/>
    <property type="molecule type" value="Genomic_DNA"/>
</dbReference>
<sequence length="109" mass="11484">MFTGAMLVVSLALATPASADKGQCSLTDYDTFDCDVATDGGGLTFGLPDGQVFAFALTDDDEGLGYRIPADATPGQRPVELGIFEPLPGQPGCWRALRNDTKFCASVFE</sequence>
<feature type="chain" id="PRO_5002491785" evidence="1">
    <location>
        <begin position="20"/>
        <end position="109"/>
    </location>
</feature>
<comment type="caution">
    <text evidence="2">The sequence shown here is derived from an EMBL/GenBank/DDBJ whole genome shotgun (WGS) entry which is preliminary data.</text>
</comment>
<accession>A0A0F5LCJ9</accession>
<feature type="signal peptide" evidence="1">
    <location>
        <begin position="1"/>
        <end position="19"/>
    </location>
</feature>
<organism evidence="2 3">
    <name type="scientific">Devosia soli</name>
    <dbReference type="NCBI Taxonomy" id="361041"/>
    <lineage>
        <taxon>Bacteria</taxon>
        <taxon>Pseudomonadati</taxon>
        <taxon>Pseudomonadota</taxon>
        <taxon>Alphaproteobacteria</taxon>
        <taxon>Hyphomicrobiales</taxon>
        <taxon>Devosiaceae</taxon>
        <taxon>Devosia</taxon>
    </lineage>
</organism>
<dbReference type="Proteomes" id="UP000033514">
    <property type="component" value="Unassembled WGS sequence"/>
</dbReference>
<evidence type="ECO:0000313" key="2">
    <source>
        <dbReference type="EMBL" id="KKB80005.1"/>
    </source>
</evidence>
<keyword evidence="1" id="KW-0732">Signal</keyword>
<dbReference type="AlphaFoldDB" id="A0A0F5LCJ9"/>
<protein>
    <submittedName>
        <fullName evidence="2">Uncharacterized protein</fullName>
    </submittedName>
</protein>
<proteinExistence type="predicted"/>
<dbReference type="STRING" id="361041.VW35_06000"/>
<name>A0A0F5LCJ9_9HYPH</name>
<gene>
    <name evidence="2" type="ORF">VW35_06000</name>
</gene>